<sequence>MVVKTTWSTTLAFFTLQYDSSNKRQWMCGNSKGLHQASQHQQSKHCKLLRMASSGVFIAANKCCYSILPTRPSPVL</sequence>
<dbReference type="AlphaFoldDB" id="A0AA88PB06"/>
<reference evidence="1" key="1">
    <citation type="submission" date="2023-08" db="EMBL/GenBank/DDBJ databases">
        <title>Chromosome-level Genome Assembly of mud carp (Cirrhinus molitorella).</title>
        <authorList>
            <person name="Liu H."/>
        </authorList>
    </citation>
    <scope>NUCLEOTIDE SEQUENCE</scope>
    <source>
        <strain evidence="1">Prfri</strain>
        <tissue evidence="1">Muscle</tissue>
    </source>
</reference>
<organism evidence="1 2">
    <name type="scientific">Cirrhinus molitorella</name>
    <name type="common">mud carp</name>
    <dbReference type="NCBI Taxonomy" id="172907"/>
    <lineage>
        <taxon>Eukaryota</taxon>
        <taxon>Metazoa</taxon>
        <taxon>Chordata</taxon>
        <taxon>Craniata</taxon>
        <taxon>Vertebrata</taxon>
        <taxon>Euteleostomi</taxon>
        <taxon>Actinopterygii</taxon>
        <taxon>Neopterygii</taxon>
        <taxon>Teleostei</taxon>
        <taxon>Ostariophysi</taxon>
        <taxon>Cypriniformes</taxon>
        <taxon>Cyprinidae</taxon>
        <taxon>Labeoninae</taxon>
        <taxon>Labeonini</taxon>
        <taxon>Cirrhinus</taxon>
    </lineage>
</organism>
<name>A0AA88PB06_9TELE</name>
<evidence type="ECO:0000313" key="1">
    <source>
        <dbReference type="EMBL" id="KAK2874864.1"/>
    </source>
</evidence>
<proteinExistence type="predicted"/>
<dbReference type="EMBL" id="JAUYZG010000021">
    <property type="protein sequence ID" value="KAK2874864.1"/>
    <property type="molecule type" value="Genomic_DNA"/>
</dbReference>
<accession>A0AA88PB06</accession>
<comment type="caution">
    <text evidence="1">The sequence shown here is derived from an EMBL/GenBank/DDBJ whole genome shotgun (WGS) entry which is preliminary data.</text>
</comment>
<evidence type="ECO:0000313" key="2">
    <source>
        <dbReference type="Proteomes" id="UP001187343"/>
    </source>
</evidence>
<keyword evidence="2" id="KW-1185">Reference proteome</keyword>
<dbReference type="Proteomes" id="UP001187343">
    <property type="component" value="Unassembled WGS sequence"/>
</dbReference>
<protein>
    <submittedName>
        <fullName evidence="1">Uncharacterized protein</fullName>
    </submittedName>
</protein>
<gene>
    <name evidence="1" type="ORF">Q8A67_022017</name>
</gene>